<feature type="transmembrane region" description="Helical" evidence="8">
    <location>
        <begin position="38"/>
        <end position="56"/>
    </location>
</feature>
<accession>A0A1W2CDH4</accession>
<feature type="transmembrane region" description="Helical" evidence="8">
    <location>
        <begin position="68"/>
        <end position="92"/>
    </location>
</feature>
<protein>
    <submittedName>
        <fullName evidence="9">Putative permease</fullName>
    </submittedName>
</protein>
<dbReference type="PANTHER" id="PTHR21716:SF53">
    <property type="entry name" value="PERMEASE PERM-RELATED"/>
    <property type="match status" value="1"/>
</dbReference>
<dbReference type="AlphaFoldDB" id="A0A1W2CDH4"/>
<comment type="subcellular location">
    <subcellularLocation>
        <location evidence="1">Cell membrane</location>
        <topology evidence="1">Multi-pass membrane protein</topology>
    </subcellularLocation>
</comment>
<evidence type="ECO:0000313" key="10">
    <source>
        <dbReference type="Proteomes" id="UP000192418"/>
    </source>
</evidence>
<evidence type="ECO:0000256" key="1">
    <source>
        <dbReference type="ARBA" id="ARBA00004651"/>
    </source>
</evidence>
<reference evidence="9 10" key="1">
    <citation type="submission" date="2017-04" db="EMBL/GenBank/DDBJ databases">
        <authorList>
            <person name="Afonso C.L."/>
            <person name="Miller P.J."/>
            <person name="Scott M.A."/>
            <person name="Spackman E."/>
            <person name="Goraichik I."/>
            <person name="Dimitrov K.M."/>
            <person name="Suarez D.L."/>
            <person name="Swayne D.E."/>
        </authorList>
    </citation>
    <scope>NUCLEOTIDE SEQUENCE [LARGE SCALE GENOMIC DNA]</scope>
    <source>
        <strain evidence="9 10">DSM 3385</strain>
    </source>
</reference>
<name>A0A1W2CDH4_9BACT</name>
<evidence type="ECO:0000256" key="8">
    <source>
        <dbReference type="SAM" id="Phobius"/>
    </source>
</evidence>
<feature type="transmembrane region" description="Helical" evidence="8">
    <location>
        <begin position="251"/>
        <end position="274"/>
    </location>
</feature>
<evidence type="ECO:0000256" key="6">
    <source>
        <dbReference type="ARBA" id="ARBA00022989"/>
    </source>
</evidence>
<dbReference type="OrthoDB" id="5416941at2"/>
<keyword evidence="4" id="KW-1003">Cell membrane</keyword>
<evidence type="ECO:0000256" key="5">
    <source>
        <dbReference type="ARBA" id="ARBA00022692"/>
    </source>
</evidence>
<dbReference type="GO" id="GO:0005886">
    <property type="term" value="C:plasma membrane"/>
    <property type="evidence" value="ECO:0007669"/>
    <property type="project" value="UniProtKB-SubCell"/>
</dbReference>
<keyword evidence="5 8" id="KW-0812">Transmembrane</keyword>
<organism evidence="9 10">
    <name type="scientific">Desulfocicer vacuolatum DSM 3385</name>
    <dbReference type="NCBI Taxonomy" id="1121400"/>
    <lineage>
        <taxon>Bacteria</taxon>
        <taxon>Pseudomonadati</taxon>
        <taxon>Thermodesulfobacteriota</taxon>
        <taxon>Desulfobacteria</taxon>
        <taxon>Desulfobacterales</taxon>
        <taxon>Desulfobacteraceae</taxon>
        <taxon>Desulfocicer</taxon>
    </lineage>
</organism>
<feature type="transmembrane region" description="Helical" evidence="8">
    <location>
        <begin position="12"/>
        <end position="32"/>
    </location>
</feature>
<dbReference type="RefSeq" id="WP_084069578.1">
    <property type="nucleotide sequence ID" value="NZ_FWXY01000011.1"/>
</dbReference>
<evidence type="ECO:0000256" key="7">
    <source>
        <dbReference type="ARBA" id="ARBA00023136"/>
    </source>
</evidence>
<feature type="transmembrane region" description="Helical" evidence="8">
    <location>
        <begin position="326"/>
        <end position="346"/>
    </location>
</feature>
<evidence type="ECO:0000256" key="2">
    <source>
        <dbReference type="ARBA" id="ARBA00009773"/>
    </source>
</evidence>
<evidence type="ECO:0000256" key="4">
    <source>
        <dbReference type="ARBA" id="ARBA00022475"/>
    </source>
</evidence>
<proteinExistence type="inferred from homology"/>
<keyword evidence="3" id="KW-0813">Transport</keyword>
<dbReference type="Proteomes" id="UP000192418">
    <property type="component" value="Unassembled WGS sequence"/>
</dbReference>
<dbReference type="PANTHER" id="PTHR21716">
    <property type="entry name" value="TRANSMEMBRANE PROTEIN"/>
    <property type="match status" value="1"/>
</dbReference>
<comment type="similarity">
    <text evidence="2">Belongs to the autoinducer-2 exporter (AI-2E) (TC 2.A.86) family.</text>
</comment>
<dbReference type="EMBL" id="FWXY01000011">
    <property type="protein sequence ID" value="SMC82718.1"/>
    <property type="molecule type" value="Genomic_DNA"/>
</dbReference>
<keyword evidence="7 8" id="KW-0472">Membrane</keyword>
<gene>
    <name evidence="9" type="ORF">SAMN02746065_111109</name>
</gene>
<feature type="transmembrane region" description="Helical" evidence="8">
    <location>
        <begin position="295"/>
        <end position="320"/>
    </location>
</feature>
<keyword evidence="6 8" id="KW-1133">Transmembrane helix</keyword>
<dbReference type="Pfam" id="PF01594">
    <property type="entry name" value="AI-2E_transport"/>
    <property type="match status" value="1"/>
</dbReference>
<feature type="transmembrane region" description="Helical" evidence="8">
    <location>
        <begin position="159"/>
        <end position="177"/>
    </location>
</feature>
<feature type="transmembrane region" description="Helical" evidence="8">
    <location>
        <begin position="221"/>
        <end position="245"/>
    </location>
</feature>
<dbReference type="InterPro" id="IPR002549">
    <property type="entry name" value="AI-2E-like"/>
</dbReference>
<evidence type="ECO:0000313" key="9">
    <source>
        <dbReference type="EMBL" id="SMC82718.1"/>
    </source>
</evidence>
<dbReference type="GO" id="GO:0055085">
    <property type="term" value="P:transmembrane transport"/>
    <property type="evidence" value="ECO:0007669"/>
    <property type="project" value="TreeGrafter"/>
</dbReference>
<dbReference type="STRING" id="1121400.SAMN02746065_111109"/>
<keyword evidence="10" id="KW-1185">Reference proteome</keyword>
<evidence type="ECO:0000256" key="3">
    <source>
        <dbReference type="ARBA" id="ARBA00022448"/>
    </source>
</evidence>
<dbReference type="PRINTS" id="PR00173">
    <property type="entry name" value="EDTRNSPORT"/>
</dbReference>
<sequence>MIKMFRSWFEKYFSDPQVIILGVMLLVGFSTVFFLGSMLMPVFIGVIIAYLLEGIVQRLQYLKVPRKAGILIVFILFITCFVITVVGVFPLLSHQVVQFVQELPSMLTKGQKGLQALLEQYPELISRAQIDDLMTSIASEIYNQVQQILSFSLASVKNIIVIIVYLVLVPLLIFFFLKDKELILDWLKGFLPDNRDLSKQVWHEVNLEITNYIRGKIWEILIVWGVSYITFISFQLKFSLLLSLFVGLSVLIPYIGAAVIFLPVALVAFFQWGFVPKTAWLMLSYGILQALDGNLLVPLLLSGVVSLHPVGIIVAVLVFGGLWGGWGLFLAIPLATLVHAVLKAWMGKQNA</sequence>